<dbReference type="Pfam" id="PF13372">
    <property type="entry name" value="Alginate_exp"/>
    <property type="match status" value="1"/>
</dbReference>
<dbReference type="SUPFAM" id="SSF56935">
    <property type="entry name" value="Porins"/>
    <property type="match status" value="1"/>
</dbReference>
<dbReference type="RefSeq" id="WP_134435711.1">
    <property type="nucleotide sequence ID" value="NZ_SOML01000002.1"/>
</dbReference>
<keyword evidence="1" id="KW-0732">Signal</keyword>
<protein>
    <recommendedName>
        <fullName evidence="2">Alginate export domain-containing protein</fullName>
    </recommendedName>
</protein>
<evidence type="ECO:0000256" key="1">
    <source>
        <dbReference type="SAM" id="SignalP"/>
    </source>
</evidence>
<comment type="caution">
    <text evidence="3">The sequence shown here is derived from an EMBL/GenBank/DDBJ whole genome shotgun (WGS) entry which is preliminary data.</text>
</comment>
<name>A0A4Y8L5Q4_9BACT</name>
<gene>
    <name evidence="3" type="ORF">E2605_04990</name>
</gene>
<feature type="chain" id="PRO_5021239651" description="Alginate export domain-containing protein" evidence="1">
    <location>
        <begin position="23"/>
        <end position="414"/>
    </location>
</feature>
<organism evidence="3 4">
    <name type="scientific">Dysgonomonas capnocytophagoides</name>
    <dbReference type="NCBI Taxonomy" id="45254"/>
    <lineage>
        <taxon>Bacteria</taxon>
        <taxon>Pseudomonadati</taxon>
        <taxon>Bacteroidota</taxon>
        <taxon>Bacteroidia</taxon>
        <taxon>Bacteroidales</taxon>
        <taxon>Dysgonomonadaceae</taxon>
        <taxon>Dysgonomonas</taxon>
    </lineage>
</organism>
<sequence>MKKETTLLLIYALSVWSFGAYAQTIKVDAEIRSRAEYRQGFREPLADTLRSSTVNNLRTKLNFAYSAENIRAKISLLDTRTYGSTSTSNTGNSPGILEAWGEYRFNPQFAFTLGRQSLEYDDKRIFSANNWSNTPGAHDLLLAKYTSGKLEAHLGTAWNNAGDSTKYLSAYTKTYKSLVFLWLTHPIGKVTASAIAVNESFEKGNEPTIRTVYRNTIGTNIGLKNSQIPFSFLFSAYYQFGHDNTQKDLNAYLLALKLEQQLSQIWTVHAGGDWFSGSNTKTTSSKSHTFNKLYGTNHAFNGSIEYWGNIPSQGLTDLYGGISARFSPKFDIDFTFHKFSTSKSISENVGKNIGSEIDITANYNLSKEFSLQGGWSGYFVTKGTRIIKKKTDIDTKFPQWAYIMIAFKPTFFSK</sequence>
<evidence type="ECO:0000313" key="3">
    <source>
        <dbReference type="EMBL" id="TFD97975.1"/>
    </source>
</evidence>
<dbReference type="EMBL" id="SOML01000002">
    <property type="protein sequence ID" value="TFD97975.1"/>
    <property type="molecule type" value="Genomic_DNA"/>
</dbReference>
<dbReference type="InterPro" id="IPR053728">
    <property type="entry name" value="Alginate_Permeability_Chnl"/>
</dbReference>
<evidence type="ECO:0000259" key="2">
    <source>
        <dbReference type="Pfam" id="PF13372"/>
    </source>
</evidence>
<dbReference type="Gene3D" id="2.40.160.100">
    <property type="match status" value="1"/>
</dbReference>
<evidence type="ECO:0000313" key="4">
    <source>
        <dbReference type="Proteomes" id="UP000297861"/>
    </source>
</evidence>
<accession>A0A4Y8L5Q4</accession>
<proteinExistence type="predicted"/>
<dbReference type="InterPro" id="IPR025388">
    <property type="entry name" value="Alginate_export_dom"/>
</dbReference>
<feature type="domain" description="Alginate export" evidence="2">
    <location>
        <begin position="27"/>
        <end position="340"/>
    </location>
</feature>
<dbReference type="Proteomes" id="UP000297861">
    <property type="component" value="Unassembled WGS sequence"/>
</dbReference>
<feature type="signal peptide" evidence="1">
    <location>
        <begin position="1"/>
        <end position="22"/>
    </location>
</feature>
<reference evidence="3 4" key="1">
    <citation type="submission" date="2019-03" db="EMBL/GenBank/DDBJ databases">
        <title>San Antonio Military Medical Center submission to MRSN (WRAIR), pending publication.</title>
        <authorList>
            <person name="Blyth D.M."/>
            <person name="Mccarthy S.L."/>
            <person name="Schall S.E."/>
            <person name="Stam J.A."/>
            <person name="Ong A.C."/>
            <person name="Mcgann P.T."/>
        </authorList>
    </citation>
    <scope>NUCLEOTIDE SEQUENCE [LARGE SCALE GENOMIC DNA]</scope>
    <source>
        <strain evidence="3 4">MRSN571793</strain>
    </source>
</reference>
<dbReference type="OrthoDB" id="1070463at2"/>
<keyword evidence="4" id="KW-1185">Reference proteome</keyword>
<dbReference type="STRING" id="1121485.GCA_000426485_02456"/>
<dbReference type="AlphaFoldDB" id="A0A4Y8L5Q4"/>